<dbReference type="SMART" id="SM00642">
    <property type="entry name" value="Aamy"/>
    <property type="match status" value="1"/>
</dbReference>
<dbReference type="Proteomes" id="UP000774000">
    <property type="component" value="Unassembled WGS sequence"/>
</dbReference>
<dbReference type="RefSeq" id="WP_204701503.1">
    <property type="nucleotide sequence ID" value="NZ_JAFBDQ010000006.1"/>
</dbReference>
<protein>
    <submittedName>
        <fullName evidence="2">Alpha-amylase</fullName>
        <ecNumber evidence="2">3.2.1.1</ecNumber>
    </submittedName>
</protein>
<evidence type="ECO:0000259" key="1">
    <source>
        <dbReference type="SMART" id="SM00642"/>
    </source>
</evidence>
<comment type="caution">
    <text evidence="2">The sequence shown here is derived from an EMBL/GenBank/DDBJ whole genome shotgun (WGS) entry which is preliminary data.</text>
</comment>
<evidence type="ECO:0000313" key="3">
    <source>
        <dbReference type="Proteomes" id="UP000774000"/>
    </source>
</evidence>
<gene>
    <name evidence="2" type="ORF">JOC47_001586</name>
</gene>
<dbReference type="Gene3D" id="3.20.20.80">
    <property type="entry name" value="Glycosidases"/>
    <property type="match status" value="1"/>
</dbReference>
<dbReference type="EC" id="3.2.1.1" evidence="2"/>
<dbReference type="GO" id="GO:0005975">
    <property type="term" value="P:carbohydrate metabolic process"/>
    <property type="evidence" value="ECO:0007669"/>
    <property type="project" value="InterPro"/>
</dbReference>
<dbReference type="Pfam" id="PF00128">
    <property type="entry name" value="Alpha-amylase"/>
    <property type="match status" value="1"/>
</dbReference>
<dbReference type="InterPro" id="IPR017853">
    <property type="entry name" value="GH"/>
</dbReference>
<accession>A0A938XSK8</accession>
<sequence>MKTMMQGFYWNCMRNLETSWYQLMNNRIPELKQAGIDMIWCPPPSLGMDKRGMGYDIKEHYNLNSAFGSQEELKELINKMKEYEIMPVVDTVMAHMIGGFKEYNPYYEDIKYKRAYSYTNFPEPEFPKNYQHFCRQCGDCEKMESDFGEKICHYADNAYMKEELINWGHWLRNEIGFVGFRLDYVKDIKDKFIKEWTSSVESKFVVGEYWSGNKEVLQQWVNNTNTKAFNFPLFYALKDMCNNPQNFDMRQLQEYQLPQTVSFVDNHDTDRDEPIIYDKKLAYAYILLFTKETCIFWKDYYNYKLQDDINELLKVRKQLEKPLEVEYADQDLLVGRGLGVKVYINKSKTQKQYQNKLIESRDYEVNRKKRHLFLTQEYAN</sequence>
<dbReference type="InterPro" id="IPR006047">
    <property type="entry name" value="GH13_cat_dom"/>
</dbReference>
<dbReference type="GO" id="GO:0004556">
    <property type="term" value="F:alpha-amylase activity"/>
    <property type="evidence" value="ECO:0007669"/>
    <property type="project" value="UniProtKB-EC"/>
</dbReference>
<dbReference type="AlphaFoldDB" id="A0A938XSK8"/>
<proteinExistence type="predicted"/>
<dbReference type="SUPFAM" id="SSF51445">
    <property type="entry name" value="(Trans)glycosidases"/>
    <property type="match status" value="1"/>
</dbReference>
<organism evidence="2 3">
    <name type="scientific">Halanaerobacter jeridensis</name>
    <dbReference type="NCBI Taxonomy" id="706427"/>
    <lineage>
        <taxon>Bacteria</taxon>
        <taxon>Bacillati</taxon>
        <taxon>Bacillota</taxon>
        <taxon>Clostridia</taxon>
        <taxon>Halanaerobiales</taxon>
        <taxon>Halobacteroidaceae</taxon>
        <taxon>Halanaerobacter</taxon>
    </lineage>
</organism>
<evidence type="ECO:0000313" key="2">
    <source>
        <dbReference type="EMBL" id="MBM7556735.1"/>
    </source>
</evidence>
<feature type="domain" description="Glycosyl hydrolase family 13 catalytic" evidence="1">
    <location>
        <begin position="2"/>
        <end position="316"/>
    </location>
</feature>
<name>A0A938XSK8_9FIRM</name>
<dbReference type="PANTHER" id="PTHR43447">
    <property type="entry name" value="ALPHA-AMYLASE"/>
    <property type="match status" value="1"/>
</dbReference>
<keyword evidence="3" id="KW-1185">Reference proteome</keyword>
<keyword evidence="2" id="KW-0326">Glycosidase</keyword>
<keyword evidence="2" id="KW-0378">Hydrolase</keyword>
<reference evidence="2" key="1">
    <citation type="submission" date="2021-01" db="EMBL/GenBank/DDBJ databases">
        <title>Genomic Encyclopedia of Type Strains, Phase IV (KMG-IV): sequencing the most valuable type-strain genomes for metagenomic binning, comparative biology and taxonomic classification.</title>
        <authorList>
            <person name="Goeker M."/>
        </authorList>
    </citation>
    <scope>NUCLEOTIDE SEQUENCE</scope>
    <source>
        <strain evidence="2">DSM 23230</strain>
    </source>
</reference>
<dbReference type="EMBL" id="JAFBDQ010000006">
    <property type="protein sequence ID" value="MBM7556735.1"/>
    <property type="molecule type" value="Genomic_DNA"/>
</dbReference>